<gene>
    <name evidence="1" type="ORF">BC351_04925</name>
</gene>
<dbReference type="AlphaFoldDB" id="A0A1V4HL84"/>
<evidence type="ECO:0000313" key="2">
    <source>
        <dbReference type="Proteomes" id="UP000190626"/>
    </source>
</evidence>
<reference evidence="2" key="1">
    <citation type="submission" date="2016-07" db="EMBL/GenBank/DDBJ databases">
        <authorList>
            <person name="Florea S."/>
            <person name="Webb J.S."/>
            <person name="Jaromczyk J."/>
            <person name="Schardl C.L."/>
        </authorList>
    </citation>
    <scope>NUCLEOTIDE SEQUENCE [LARGE SCALE GENOMIC DNA]</scope>
    <source>
        <strain evidence="2">CY1</strain>
    </source>
</reference>
<proteinExistence type="predicted"/>
<dbReference type="Pfam" id="PF22091">
    <property type="entry name" value="DUF6941"/>
    <property type="match status" value="1"/>
</dbReference>
<comment type="caution">
    <text evidence="1">The sequence shown here is derived from an EMBL/GenBank/DDBJ whole genome shotgun (WGS) entry which is preliminary data.</text>
</comment>
<sequence length="131" mass="14226">MICDQIANNTQLKGHVLGTVLNSLTVPVLPFAIELHVLVKLFYLPREDSVDTALSIADANGEIIGLTPATVLRNYRAADQIPGVDQDLTVTLVVTEPGIIHVRCMLNGEEAASYPLTIRLEECQASRTDIC</sequence>
<dbReference type="EMBL" id="MBTG01000012">
    <property type="protein sequence ID" value="OPH57917.1"/>
    <property type="molecule type" value="Genomic_DNA"/>
</dbReference>
<evidence type="ECO:0000313" key="1">
    <source>
        <dbReference type="EMBL" id="OPH57917.1"/>
    </source>
</evidence>
<dbReference type="OrthoDB" id="2659038at2"/>
<accession>A0A1V4HL84</accession>
<name>A0A1V4HL84_9BACL</name>
<organism evidence="1 2">
    <name type="scientific">Paenibacillus ferrarius</name>
    <dbReference type="NCBI Taxonomy" id="1469647"/>
    <lineage>
        <taxon>Bacteria</taxon>
        <taxon>Bacillati</taxon>
        <taxon>Bacillota</taxon>
        <taxon>Bacilli</taxon>
        <taxon>Bacillales</taxon>
        <taxon>Paenibacillaceae</taxon>
        <taxon>Paenibacillus</taxon>
    </lineage>
</organism>
<protein>
    <submittedName>
        <fullName evidence="1">Uncharacterized protein</fullName>
    </submittedName>
</protein>
<dbReference type="Proteomes" id="UP000190626">
    <property type="component" value="Unassembled WGS sequence"/>
</dbReference>
<dbReference type="InterPro" id="IPR054221">
    <property type="entry name" value="DUF6941"/>
</dbReference>
<dbReference type="STRING" id="1469647.BC351_04925"/>
<keyword evidence="2" id="KW-1185">Reference proteome</keyword>